<organism evidence="2 3">
    <name type="scientific">Paenibacillus glycanilyticus</name>
    <dbReference type="NCBI Taxonomy" id="126569"/>
    <lineage>
        <taxon>Bacteria</taxon>
        <taxon>Bacillati</taxon>
        <taxon>Bacillota</taxon>
        <taxon>Bacilli</taxon>
        <taxon>Bacillales</taxon>
        <taxon>Paenibacillaceae</taxon>
        <taxon>Paenibacillus</taxon>
    </lineage>
</organism>
<proteinExistence type="predicted"/>
<accession>A0ABQ6NTT6</accession>
<gene>
    <name evidence="2" type="ORF">PghCCS26_56410</name>
</gene>
<evidence type="ECO:0000259" key="1">
    <source>
        <dbReference type="Pfam" id="PF10099"/>
    </source>
</evidence>
<protein>
    <recommendedName>
        <fullName evidence="1">Anti-sigma K factor RskA C-terminal domain-containing protein</fullName>
    </recommendedName>
</protein>
<name>A0ABQ6NTT6_9BACL</name>
<evidence type="ECO:0000313" key="3">
    <source>
        <dbReference type="Proteomes" id="UP001285921"/>
    </source>
</evidence>
<dbReference type="Pfam" id="PF10099">
    <property type="entry name" value="RskA_C"/>
    <property type="match status" value="1"/>
</dbReference>
<reference evidence="2 3" key="1">
    <citation type="submission" date="2023-05" db="EMBL/GenBank/DDBJ databases">
        <title>Draft genome of Paenibacillus sp. CCS26.</title>
        <authorList>
            <person name="Akita H."/>
            <person name="Shinto Y."/>
            <person name="Kimura Z."/>
        </authorList>
    </citation>
    <scope>NUCLEOTIDE SEQUENCE [LARGE SCALE GENOMIC DNA]</scope>
    <source>
        <strain evidence="2 3">CCS26</strain>
    </source>
</reference>
<evidence type="ECO:0000313" key="2">
    <source>
        <dbReference type="EMBL" id="GMK48511.1"/>
    </source>
</evidence>
<comment type="caution">
    <text evidence="2">The sequence shown here is derived from an EMBL/GenBank/DDBJ whole genome shotgun (WGS) entry which is preliminary data.</text>
</comment>
<dbReference type="PANTHER" id="PTHR37461">
    <property type="entry name" value="ANTI-SIGMA-K FACTOR RSKA"/>
    <property type="match status" value="1"/>
</dbReference>
<dbReference type="EMBL" id="BTCL01000030">
    <property type="protein sequence ID" value="GMK48511.1"/>
    <property type="molecule type" value="Genomic_DNA"/>
</dbReference>
<keyword evidence="3" id="KW-1185">Reference proteome</keyword>
<sequence>MSGRPEECRVGFSEEQWIDWLLGKLPGVLYAEMADHLNKCFACREKASEWQSILAPAAAHGGVSEAAEDTLPPDRIRRSLRSHVRRRGIMKRLRTGWTSRSKWTAALVSGVIVVVCAASLYGSIRQPVDQRNDYVAAHEPEALEFINAPETAGYKVHPFNNELGEGYIWFNSDSGEMLVLLDGMLSSRDYDIQAWALEGGSRVNLGLLEQSEKKHAHLYVKAGALVNASQLALTIEPSGGSVEPTSPDAFLFKMGH</sequence>
<feature type="domain" description="Anti-sigma K factor RskA C-terminal" evidence="1">
    <location>
        <begin position="107"/>
        <end position="247"/>
    </location>
</feature>
<dbReference type="InterPro" id="IPR018764">
    <property type="entry name" value="RskA_C"/>
</dbReference>
<dbReference type="RefSeq" id="WP_317982106.1">
    <property type="nucleotide sequence ID" value="NZ_BTCL01000030.1"/>
</dbReference>
<dbReference type="InterPro" id="IPR051474">
    <property type="entry name" value="Anti-sigma-K/W_factor"/>
</dbReference>
<dbReference type="Proteomes" id="UP001285921">
    <property type="component" value="Unassembled WGS sequence"/>
</dbReference>
<dbReference type="PANTHER" id="PTHR37461:SF1">
    <property type="entry name" value="ANTI-SIGMA-K FACTOR RSKA"/>
    <property type="match status" value="1"/>
</dbReference>